<comment type="caution">
    <text evidence="1">The sequence shown here is derived from an EMBL/GenBank/DDBJ whole genome shotgun (WGS) entry which is preliminary data.</text>
</comment>
<sequence length="355" mass="37698">MDISAIDTLEAIVDGDTIVPGMNFVLPAGVGKTQYFNPSTGQCTPDYTKAANQPTLYPACYSSNLGSFVLPDMNSFMWYLNDPGSASAQILAAPGGAVAAKFATKFQKTTYTVNNKTYPALKIIGNLASAGSLNDAVIYFKGTFNGMEVTCHGDIGVKESVGNLFDILINCVNEDGVNDTVIDNDSEYLVLTASLQDSGATVQASGAWSWLRATAAGLVAVTHTAGVTELSNGNRTLKLYDPAVEGTEEYFASVVHNSVTHRKGIQVSDTHDPFYINIGRSTPSNMVKEGDTVVYRPSVLARSSRAVQTGWSFTFTLRDHNGSTVKTATGTSLTVTGTEVMEKGGLNVHIIATKS</sequence>
<accession>A0AC61RMN8</accession>
<keyword evidence="2" id="KW-1185">Reference proteome</keyword>
<name>A0AC61RMN8_9BACT</name>
<dbReference type="EMBL" id="SRYB01000003">
    <property type="protein sequence ID" value="TGY80254.1"/>
    <property type="molecule type" value="Genomic_DNA"/>
</dbReference>
<reference evidence="1" key="1">
    <citation type="submission" date="2019-04" db="EMBL/GenBank/DDBJ databases">
        <title>Microbes associate with the intestines of laboratory mice.</title>
        <authorList>
            <person name="Navarre W."/>
            <person name="Wong E."/>
            <person name="Huang K."/>
            <person name="Tropini C."/>
            <person name="Ng K."/>
            <person name="Yu B."/>
        </authorList>
    </citation>
    <scope>NUCLEOTIDE SEQUENCE</scope>
    <source>
        <strain evidence="1">NM04_E33</strain>
    </source>
</reference>
<gene>
    <name evidence="1" type="ORF">E5331_03180</name>
</gene>
<proteinExistence type="predicted"/>
<evidence type="ECO:0000313" key="1">
    <source>
        <dbReference type="EMBL" id="TGY80254.1"/>
    </source>
</evidence>
<evidence type="ECO:0000313" key="2">
    <source>
        <dbReference type="Proteomes" id="UP000306319"/>
    </source>
</evidence>
<dbReference type="Proteomes" id="UP000306319">
    <property type="component" value="Unassembled WGS sequence"/>
</dbReference>
<protein>
    <submittedName>
        <fullName evidence="1">Uncharacterized protein</fullName>
    </submittedName>
</protein>
<organism evidence="1 2">
    <name type="scientific">Lepagella muris</name>
    <dbReference type="NCBI Taxonomy" id="3032870"/>
    <lineage>
        <taxon>Bacteria</taxon>
        <taxon>Pseudomonadati</taxon>
        <taxon>Bacteroidota</taxon>
        <taxon>Bacteroidia</taxon>
        <taxon>Bacteroidales</taxon>
        <taxon>Muribaculaceae</taxon>
        <taxon>Lepagella</taxon>
    </lineage>
</organism>